<feature type="region of interest" description="Disordered" evidence="1">
    <location>
        <begin position="284"/>
        <end position="303"/>
    </location>
</feature>
<feature type="compositionally biased region" description="Basic residues" evidence="1">
    <location>
        <begin position="1597"/>
        <end position="1608"/>
    </location>
</feature>
<organism evidence="2 3">
    <name type="scientific">Rhododendron simsii</name>
    <name type="common">Sims's rhododendron</name>
    <dbReference type="NCBI Taxonomy" id="118357"/>
    <lineage>
        <taxon>Eukaryota</taxon>
        <taxon>Viridiplantae</taxon>
        <taxon>Streptophyta</taxon>
        <taxon>Embryophyta</taxon>
        <taxon>Tracheophyta</taxon>
        <taxon>Spermatophyta</taxon>
        <taxon>Magnoliopsida</taxon>
        <taxon>eudicotyledons</taxon>
        <taxon>Gunneridae</taxon>
        <taxon>Pentapetalae</taxon>
        <taxon>asterids</taxon>
        <taxon>Ericales</taxon>
        <taxon>Ericaceae</taxon>
        <taxon>Ericoideae</taxon>
        <taxon>Rhodoreae</taxon>
        <taxon>Rhododendron</taxon>
    </lineage>
</organism>
<feature type="region of interest" description="Disordered" evidence="1">
    <location>
        <begin position="764"/>
        <end position="794"/>
    </location>
</feature>
<dbReference type="InterPro" id="IPR051195">
    <property type="entry name" value="Fungal_stress_NST1"/>
</dbReference>
<dbReference type="OrthoDB" id="1931055at2759"/>
<feature type="region of interest" description="Disordered" evidence="1">
    <location>
        <begin position="414"/>
        <end position="450"/>
    </location>
</feature>
<feature type="compositionally biased region" description="Low complexity" evidence="1">
    <location>
        <begin position="189"/>
        <end position="198"/>
    </location>
</feature>
<feature type="compositionally biased region" description="Basic and acidic residues" evidence="1">
    <location>
        <begin position="1506"/>
        <end position="1523"/>
    </location>
</feature>
<feature type="compositionally biased region" description="Basic and acidic residues" evidence="1">
    <location>
        <begin position="840"/>
        <end position="851"/>
    </location>
</feature>
<feature type="compositionally biased region" description="Polar residues" evidence="1">
    <location>
        <begin position="2251"/>
        <end position="2280"/>
    </location>
</feature>
<feature type="compositionally biased region" description="Basic and acidic residues" evidence="1">
    <location>
        <begin position="1377"/>
        <end position="1387"/>
    </location>
</feature>
<dbReference type="CDD" id="cd22249">
    <property type="entry name" value="UDM1_RNF168_RNF169-like"/>
    <property type="match status" value="1"/>
</dbReference>
<feature type="region of interest" description="Disordered" evidence="1">
    <location>
        <begin position="472"/>
        <end position="509"/>
    </location>
</feature>
<feature type="compositionally biased region" description="Polar residues" evidence="1">
    <location>
        <begin position="2190"/>
        <end position="2209"/>
    </location>
</feature>
<feature type="region of interest" description="Disordered" evidence="1">
    <location>
        <begin position="1581"/>
        <end position="1618"/>
    </location>
</feature>
<feature type="region of interest" description="Disordered" evidence="1">
    <location>
        <begin position="716"/>
        <end position="751"/>
    </location>
</feature>
<feature type="compositionally biased region" description="Polar residues" evidence="1">
    <location>
        <begin position="1000"/>
        <end position="1010"/>
    </location>
</feature>
<feature type="region of interest" description="Disordered" evidence="1">
    <location>
        <begin position="1316"/>
        <end position="1541"/>
    </location>
</feature>
<name>A0A834GTG7_RHOSS</name>
<feature type="compositionally biased region" description="Low complexity" evidence="1">
    <location>
        <begin position="2232"/>
        <end position="2249"/>
    </location>
</feature>
<feature type="compositionally biased region" description="Basic and acidic residues" evidence="1">
    <location>
        <begin position="1433"/>
        <end position="1445"/>
    </location>
</feature>
<feature type="compositionally biased region" description="Gly residues" evidence="1">
    <location>
        <begin position="94"/>
        <end position="104"/>
    </location>
</feature>
<dbReference type="PANTHER" id="PTHR31780:SF10">
    <property type="entry name" value="LD36051P"/>
    <property type="match status" value="1"/>
</dbReference>
<protein>
    <submittedName>
        <fullName evidence="2">Uncharacterized protein</fullName>
    </submittedName>
</protein>
<feature type="region of interest" description="Disordered" evidence="1">
    <location>
        <begin position="1986"/>
        <end position="2012"/>
    </location>
</feature>
<dbReference type="Proteomes" id="UP000626092">
    <property type="component" value="Unassembled WGS sequence"/>
</dbReference>
<feature type="compositionally biased region" description="Basic and acidic residues" evidence="1">
    <location>
        <begin position="1581"/>
        <end position="1596"/>
    </location>
</feature>
<feature type="compositionally biased region" description="Basic and acidic residues" evidence="1">
    <location>
        <begin position="436"/>
        <end position="450"/>
    </location>
</feature>
<feature type="compositionally biased region" description="Polar residues" evidence="1">
    <location>
        <begin position="2289"/>
        <end position="2298"/>
    </location>
</feature>
<reference evidence="2" key="1">
    <citation type="submission" date="2019-11" db="EMBL/GenBank/DDBJ databases">
        <authorList>
            <person name="Liu Y."/>
            <person name="Hou J."/>
            <person name="Li T.-Q."/>
            <person name="Guan C.-H."/>
            <person name="Wu X."/>
            <person name="Wu H.-Z."/>
            <person name="Ling F."/>
            <person name="Zhang R."/>
            <person name="Shi X.-G."/>
            <person name="Ren J.-P."/>
            <person name="Chen E.-F."/>
            <person name="Sun J.-M."/>
        </authorList>
    </citation>
    <scope>NUCLEOTIDE SEQUENCE</scope>
    <source>
        <strain evidence="2">Adult_tree_wgs_1</strain>
        <tissue evidence="2">Leaves</tissue>
    </source>
</reference>
<feature type="region of interest" description="Disordered" evidence="1">
    <location>
        <begin position="189"/>
        <end position="225"/>
    </location>
</feature>
<comment type="caution">
    <text evidence="2">The sequence shown here is derived from an EMBL/GenBank/DDBJ whole genome shotgun (WGS) entry which is preliminary data.</text>
</comment>
<feature type="region of interest" description="Disordered" evidence="1">
    <location>
        <begin position="2190"/>
        <end position="2324"/>
    </location>
</feature>
<feature type="compositionally biased region" description="Polar residues" evidence="1">
    <location>
        <begin position="765"/>
        <end position="779"/>
    </location>
</feature>
<feature type="compositionally biased region" description="Polar residues" evidence="1">
    <location>
        <begin position="932"/>
        <end position="959"/>
    </location>
</feature>
<dbReference type="PANTHER" id="PTHR31780">
    <property type="entry name" value="STRESS RESPONSE PROTEIN NST1-RELATED"/>
    <property type="match status" value="1"/>
</dbReference>
<feature type="compositionally biased region" description="Acidic residues" evidence="1">
    <location>
        <begin position="1018"/>
        <end position="1056"/>
    </location>
</feature>
<feature type="compositionally biased region" description="Low complexity" evidence="1">
    <location>
        <begin position="960"/>
        <end position="969"/>
    </location>
</feature>
<accession>A0A834GTG7</accession>
<feature type="compositionally biased region" description="Polar residues" evidence="1">
    <location>
        <begin position="1464"/>
        <end position="1476"/>
    </location>
</feature>
<evidence type="ECO:0000313" key="3">
    <source>
        <dbReference type="Proteomes" id="UP000626092"/>
    </source>
</evidence>
<feature type="compositionally biased region" description="Polar residues" evidence="1">
    <location>
        <begin position="1994"/>
        <end position="2012"/>
    </location>
</feature>
<proteinExistence type="predicted"/>
<sequence length="2342" mass="253177">MANPSGVGAKFMSVNLNKSYGPVSHSSYGQAVGRTRPGSAGGGGSGGGGGGGMVVLSRPRPAQKPGPKLSVPPPLNLPSLRKEHERFDSSGPGSSAGGGGGSGTGARPNSSGLGWTKPGTVALQEKEGNVTQAVVDGIVNQTASVTKLSTGYVPPSARLGAVVVPHSVSTPLAEKTSVLRGEDFPSLKAALPSSSSGGVQKQKDGLHHKQKHFTGEESSAEQTYSSSNALVHMRPHGQSLHDTIANGSNESGSESHGLGSSQMEKQQARKQEYFPGPLPLVMLNPRSDWADDERDTGRGFADRVRDHGFSKNEAYWDREFELPRNSVLPHKPVHSLFERRGKLEDDSGKVHSVEIPKVDPYRRDVRTTSREGNSWRTPPSLPKDGLNAQELAIGRNGNVVGPVVVNREIVKENSKYTPPQFGDNSRDSPTGNREPAFGRRDMGHGNEGRHQWNHMAESSISRGIERSMQERYVSEQSNRYRGGVPQDGAASKSSFPSGGKRVPMNDPKLNFGREKHAFLKSERNYADEPFAKDFGTTSFDEHDPFSGGIVGVIKRKKDVVKHSDFHDPVRESFEAELERVQKMQEQERQRIIEEQERAMEQARREEEERRRLIREEEEQRRRLEEETREAAWRAEQERVEAIQRAEEQKIAREEEKQRMLMEEERRKQAAKQKLLELEAKIAMRQTEAPKVVNESTVSKALDFDNWEDSERMVERITTSGSSDSSGLNRPFEMGPRSKPYREGSSSFLDRGKAANSWRRDVFEDGNNSSSFLMQNQDNGGNTGTRKEYYGGGGSYLSSRAYPRGGMQEFHAVDFAPPKGHRLSASGDGGDPFGRNLEIGPEFHDNVGEKYSDVGWGQGQGQGRSRGYLRSPYSEGDELYSYGRSRYSTRQPRVLPPPSLASMYKTSFRGENESPGPSAFVDNNMHYGHGSRTETTIDVQPESTMTQEQNLENSTTPRCDSQSSLSVSSPPSSPTHLSHDDLDECGEASAITEEKEMPLSGNESVVLNDNCGNEYISGGDDEDWGALDNDEEFQEQEEYDEDEDGYEEEDEVHEGDDERVDLTQEFEDLGIEDKSSSRMMENLVEDLGIEDKSSSRMMENLVLGFDEGVEVGIPPGDEFERSSRNEESAFGLPEVSVGNIDQKRPPVDGIPDDAKAIQDSGPRPVSDLLDSLHGSNSSGVCAQTVVTSSVNTALHSSDLPVKLQFGLFSGPSLIPSPVPAIQIGSIQMPLHLHPPVGPSLGHMHPSQPPLFQFGQLRYTSSLSQGILPVAPQSVSFIPSNVQAHYNLNQSLGAPLPIQPGQENSTHNMVKDGVQSVSMDRERTESNGPIHKNQAEISNPGENKVIPKRGFHGVDKGHQDTVLKSFIPSSNGSVSEGHLPSEQDSRGSKAEGPQFGNKGRNYAYSGRNSGPRSSFVVSEGSRGFQRRPRWPTQRTEFRVRENFDRRLSQGLLSSSKPGQDDKSSVEMRNTGNFGNSGSKKGLVVSNKPLKHIIEPEGSTSDPVGSKGTDSEARLDRRMEKEEASTRTHSITHGTGEGNLKRNISSEEDVDAPLQSGMVRVFKQPGIEAPSDGDDFIEVRSKRQMLNDRREQREKENKAKSRVTKAPRKPRSAQNAVGSMSSSKISVSLGGEAPNNIHSNFVASAGRGLLNMEASTGFATIVSQPLPPIGTPVALNSDMQADKRPHNIKSLQTGSASGITSAGKNLGPSLTFETKNKILDNVQSSMGSWDNVQTNQQVMALTQTQLDEAMKPGRFNTYAAPIGDHTMANGEPIMPSASILTKDKSFTSAANPINSLLAGEKIQFGAVTSPTVLPPGGCTISHGIGAPGSSRSDIKISQTLSATENDCTLFFEKDKRQNESCVDLEDCEAEAEAAASAVAVAAISSDEIVGNGLGTCSVSVSDSKSFAGADIDRIGGGGDQQLAAQSRAEESLSVALPADLSVDTPISLWPPLPSPQNASSQMLSHFPGGPPSHFPFYEMNPMLGGPIFAFGPHDDSAGTQSQNQKSTASASGPLGSWQQCHSGVDSFYGPPAGFTGPYISPPGGIPGVQCPPHMVVYNHFPVGQFGQVGLSFMGATYIPSGKQPDWKHNPTSSAMGSGEGDMNNNMNMVSAQRSPLNMPSAVQHLSPGSPLLPMASPFAMFDVSPFQSAPEMSVQGRWSHVPAPSLHSVPLSHPLQQPEAGVLLPSQFSHSHQSLTANRFSESRTSTPSDGSRSFPVAPDSAAAQFPDERGLLDSSSSTSGGGIKKSSSGSTFAEVSQTDSLPNVNNSGHNANAFKNHSTGYNYQRGGGVVSQKNSSGSEWSQHRRMGFHGRNQSLGAEKSYAPSSKMKQIYVAKQTTSGNSSAV</sequence>
<keyword evidence="3" id="KW-1185">Reference proteome</keyword>
<feature type="compositionally biased region" description="Gly residues" evidence="1">
    <location>
        <begin position="39"/>
        <end position="53"/>
    </location>
</feature>
<feature type="region of interest" description="Disordered" evidence="1">
    <location>
        <begin position="18"/>
        <end position="118"/>
    </location>
</feature>
<dbReference type="EMBL" id="WJXA01000008">
    <property type="protein sequence ID" value="KAF7136582.1"/>
    <property type="molecule type" value="Genomic_DNA"/>
</dbReference>
<evidence type="ECO:0000256" key="1">
    <source>
        <dbReference type="SAM" id="MobiDB-lite"/>
    </source>
</evidence>
<feature type="compositionally biased region" description="Polar residues" evidence="1">
    <location>
        <begin position="716"/>
        <end position="727"/>
    </location>
</feature>
<feature type="compositionally biased region" description="Basic and acidic residues" evidence="1">
    <location>
        <begin position="1350"/>
        <end position="1359"/>
    </location>
</feature>
<evidence type="ECO:0000313" key="2">
    <source>
        <dbReference type="EMBL" id="KAF7136582.1"/>
    </source>
</evidence>
<feature type="region of interest" description="Disordered" evidence="1">
    <location>
        <begin position="601"/>
        <end position="633"/>
    </location>
</feature>
<feature type="region of interest" description="Disordered" evidence="1">
    <location>
        <begin position="239"/>
        <end position="279"/>
    </location>
</feature>
<feature type="compositionally biased region" description="Polar residues" evidence="1">
    <location>
        <begin position="216"/>
        <end position="225"/>
    </location>
</feature>
<feature type="region of interest" description="Disordered" evidence="1">
    <location>
        <begin position="817"/>
        <end position="1056"/>
    </location>
</feature>
<gene>
    <name evidence="2" type="ORF">RHSIM_Rhsim08G0100900</name>
</gene>
<feature type="compositionally biased region" description="Polar residues" evidence="1">
    <location>
        <begin position="1404"/>
        <end position="1414"/>
    </location>
</feature>
<feature type="compositionally biased region" description="Polar residues" evidence="1">
    <location>
        <begin position="18"/>
        <end position="29"/>
    </location>
</feature>
<feature type="compositionally biased region" description="Low complexity" evidence="1">
    <location>
        <begin position="246"/>
        <end position="261"/>
    </location>
</feature>